<keyword evidence="1" id="KW-0328">Glycosyltransferase</keyword>
<reference evidence="4" key="1">
    <citation type="journal article" date="2015" name="BMC Genomics">
        <title>Genomic and transcriptomic analysis of the endophytic fungus Pestalotiopsis fici reveals its lifestyle and high potential for synthesis of natural products.</title>
        <authorList>
            <person name="Wang X."/>
            <person name="Zhang X."/>
            <person name="Liu L."/>
            <person name="Xiang M."/>
            <person name="Wang W."/>
            <person name="Sun X."/>
            <person name="Che Y."/>
            <person name="Guo L."/>
            <person name="Liu G."/>
            <person name="Guo L."/>
            <person name="Wang C."/>
            <person name="Yin W.B."/>
            <person name="Stadler M."/>
            <person name="Zhang X."/>
            <person name="Liu X."/>
        </authorList>
    </citation>
    <scope>NUCLEOTIDE SEQUENCE [LARGE SCALE GENOMIC DNA]</scope>
    <source>
        <strain evidence="4">W106-1 / CGMCC3.15140</strain>
    </source>
</reference>
<dbReference type="Gene3D" id="3.40.50.2000">
    <property type="entry name" value="Glycogen Phosphorylase B"/>
    <property type="match status" value="1"/>
</dbReference>
<dbReference type="EMBL" id="KI912110">
    <property type="protein sequence ID" value="ETS86102.1"/>
    <property type="molecule type" value="Genomic_DNA"/>
</dbReference>
<dbReference type="OMA" id="FICPSRY"/>
<protein>
    <recommendedName>
        <fullName evidence="2">Glycosyl transferase family 1 domain-containing protein</fullName>
    </recommendedName>
</protein>
<dbReference type="OrthoDB" id="4633155at2759"/>
<dbReference type="Proteomes" id="UP000030651">
    <property type="component" value="Unassembled WGS sequence"/>
</dbReference>
<name>W3XKV6_PESFW</name>
<dbReference type="Pfam" id="PF00534">
    <property type="entry name" value="Glycos_transf_1"/>
    <property type="match status" value="1"/>
</dbReference>
<proteinExistence type="predicted"/>
<dbReference type="KEGG" id="pfy:PFICI_04127"/>
<dbReference type="GeneID" id="19269140"/>
<evidence type="ECO:0000256" key="1">
    <source>
        <dbReference type="ARBA" id="ARBA00022676"/>
    </source>
</evidence>
<accession>W3XKV6</accession>
<gene>
    <name evidence="3" type="ORF">PFICI_04127</name>
</gene>
<feature type="domain" description="Glycosyl transferase family 1" evidence="2">
    <location>
        <begin position="236"/>
        <end position="378"/>
    </location>
</feature>
<dbReference type="InParanoid" id="W3XKV6"/>
<dbReference type="InterPro" id="IPR001296">
    <property type="entry name" value="Glyco_trans_1"/>
</dbReference>
<dbReference type="AlphaFoldDB" id="W3XKV6"/>
<keyword evidence="4" id="KW-1185">Reference proteome</keyword>
<evidence type="ECO:0000259" key="2">
    <source>
        <dbReference type="Pfam" id="PF00534"/>
    </source>
</evidence>
<evidence type="ECO:0000313" key="4">
    <source>
        <dbReference type="Proteomes" id="UP000030651"/>
    </source>
</evidence>
<evidence type="ECO:0000313" key="3">
    <source>
        <dbReference type="EMBL" id="ETS86102.1"/>
    </source>
</evidence>
<dbReference type="SUPFAM" id="SSF53756">
    <property type="entry name" value="UDP-Glycosyltransferase/glycogen phosphorylase"/>
    <property type="match status" value="1"/>
</dbReference>
<keyword evidence="1" id="KW-0808">Transferase</keyword>
<dbReference type="eggNOG" id="ENOG502RYCD">
    <property type="taxonomic scope" value="Eukaryota"/>
</dbReference>
<dbReference type="GO" id="GO:0016757">
    <property type="term" value="F:glycosyltransferase activity"/>
    <property type="evidence" value="ECO:0007669"/>
    <property type="project" value="UniProtKB-KW"/>
</dbReference>
<sequence length="474" mass="52956">MERKYAPGIVVLNKRYFTRDALSAAQVGASAFTLSVLRVLIDAKVLSGVVLYSRDEKITAADIQIEEDWSGVPVVTVYFNFRMTQETVAPVLSMAFNYTALKQHGRRCQPIVYYQTDTLLQYHPHGYQFCVTHHGPFVSHFTEQFSPELSRLAFGGDANKVDVLDQQQRSGIDRLLEDKFGTVLAHSNLQRRVLQSEGLSAGRFKYLRPPIGVPQLESPSILPENMQQFIAGSEILLFTAVARLDYFKNVELLVQSGIQLLNKGLPVRVLVVGDPEEDTTRRANLLSSVPEHQRHNFLILPRLPKDHLYALFAATTQNGIFVCPSRYETLGITPLEAAASGVTTLMTETPNVEALDFMPATCRVPQEAESIAARVEKIYGDGIPVWAERVKNHVRPETSIEGFGADLLKAWAEMTMSRRRVSTPTTLTRQDRVGSWGDRVTRPRPRLATGFLSESFSEMLTHVPMSPVSLIVSP</sequence>
<dbReference type="HOGENOM" id="CLU_058456_0_0_1"/>
<organism evidence="3 4">
    <name type="scientific">Pestalotiopsis fici (strain W106-1 / CGMCC3.15140)</name>
    <dbReference type="NCBI Taxonomy" id="1229662"/>
    <lineage>
        <taxon>Eukaryota</taxon>
        <taxon>Fungi</taxon>
        <taxon>Dikarya</taxon>
        <taxon>Ascomycota</taxon>
        <taxon>Pezizomycotina</taxon>
        <taxon>Sordariomycetes</taxon>
        <taxon>Xylariomycetidae</taxon>
        <taxon>Amphisphaeriales</taxon>
        <taxon>Sporocadaceae</taxon>
        <taxon>Pestalotiopsis</taxon>
    </lineage>
</organism>
<dbReference type="RefSeq" id="XP_007830899.1">
    <property type="nucleotide sequence ID" value="XM_007832708.1"/>
</dbReference>